<dbReference type="Pfam" id="PF13946">
    <property type="entry name" value="DUF4214"/>
    <property type="match status" value="1"/>
</dbReference>
<sequence length="348" mass="40645">MNLKTITTTTIIIGLGLSEPLSAETIENAKQTVANAKPIKVDLSNSSLPSANAKQLYIRFGIQPYYVNPLYWSWGLFFGDYYDDYYNPNFLGYRYYDDRYYGDRYYDDDDRYYGRPYRREYNYYYSVDRIGDIYREVLGREPDYRGLRTWLGERRSGDSLRDIRRDIARSDEAVARINQIYREVLGRDADREGIRTWTNRLASGASLSEVRRDIENSPEARSFRNRRYPAYNPFFNNVQPGRYIPPRTVYPPTRSLPGRNYSVPVQTFPRNIVPTVTYPNRSFPPANFSPSQRTPSQRSLPAQNYQQPTRRYSPARNNSPTIDYSIPSRRNNGSTFSPSIQAPPRGLK</sequence>
<dbReference type="RefSeq" id="WP_413263434.1">
    <property type="nucleotide sequence ID" value="NZ_JBHFNR010000085.1"/>
</dbReference>
<comment type="caution">
    <text evidence="3">The sequence shown here is derived from an EMBL/GenBank/DDBJ whole genome shotgun (WGS) entry which is preliminary data.</text>
</comment>
<reference evidence="3 4" key="1">
    <citation type="submission" date="2024-09" db="EMBL/GenBank/DDBJ databases">
        <title>Floridaenema gen nov. (Aerosakkonemataceae, Aerosakkonematales ord. nov., Cyanobacteria) from benthic tropical and subtropical fresh waters, with the description of four new species.</title>
        <authorList>
            <person name="Moretto J.A."/>
            <person name="Berthold D.E."/>
            <person name="Lefler F.W."/>
            <person name="Huang I.-S."/>
            <person name="Laughinghouse H. IV."/>
        </authorList>
    </citation>
    <scope>NUCLEOTIDE SEQUENCE [LARGE SCALE GENOMIC DNA]</scope>
    <source>
        <strain evidence="3 4">BLCC-F50</strain>
    </source>
</reference>
<organism evidence="3 4">
    <name type="scientific">Floridaenema flaviceps BLCC-F50</name>
    <dbReference type="NCBI Taxonomy" id="3153642"/>
    <lineage>
        <taxon>Bacteria</taxon>
        <taxon>Bacillati</taxon>
        <taxon>Cyanobacteriota</taxon>
        <taxon>Cyanophyceae</taxon>
        <taxon>Oscillatoriophycideae</taxon>
        <taxon>Aerosakkonematales</taxon>
        <taxon>Aerosakkonemataceae</taxon>
        <taxon>Floridanema</taxon>
        <taxon>Floridanema flaviceps</taxon>
    </lineage>
</organism>
<protein>
    <submittedName>
        <fullName evidence="3">DUF4214 domain-containing protein</fullName>
    </submittedName>
</protein>
<dbReference type="InterPro" id="IPR038255">
    <property type="entry name" value="PBS_linker_sf"/>
</dbReference>
<feature type="compositionally biased region" description="Polar residues" evidence="1">
    <location>
        <begin position="288"/>
        <end position="340"/>
    </location>
</feature>
<proteinExistence type="predicted"/>
<dbReference type="InterPro" id="IPR025282">
    <property type="entry name" value="DUF4214"/>
</dbReference>
<dbReference type="Gene3D" id="1.10.3130.20">
    <property type="entry name" value="Phycobilisome linker domain"/>
    <property type="match status" value="1"/>
</dbReference>
<keyword evidence="4" id="KW-1185">Reference proteome</keyword>
<gene>
    <name evidence="3" type="ORF">ACE1CI_12760</name>
</gene>
<dbReference type="Proteomes" id="UP001576784">
    <property type="component" value="Unassembled WGS sequence"/>
</dbReference>
<evidence type="ECO:0000256" key="1">
    <source>
        <dbReference type="SAM" id="MobiDB-lite"/>
    </source>
</evidence>
<dbReference type="EMBL" id="JBHFNR010000085">
    <property type="protein sequence ID" value="MFB2893776.1"/>
    <property type="molecule type" value="Genomic_DNA"/>
</dbReference>
<feature type="domain" description="DUF4214" evidence="2">
    <location>
        <begin position="177"/>
        <end position="220"/>
    </location>
</feature>
<evidence type="ECO:0000259" key="2">
    <source>
        <dbReference type="Pfam" id="PF13946"/>
    </source>
</evidence>
<evidence type="ECO:0000313" key="3">
    <source>
        <dbReference type="EMBL" id="MFB2893776.1"/>
    </source>
</evidence>
<accession>A0ABV4XQ34</accession>
<feature type="region of interest" description="Disordered" evidence="1">
    <location>
        <begin position="276"/>
        <end position="348"/>
    </location>
</feature>
<name>A0ABV4XQ34_9CYAN</name>
<evidence type="ECO:0000313" key="4">
    <source>
        <dbReference type="Proteomes" id="UP001576784"/>
    </source>
</evidence>